<keyword evidence="6" id="KW-0479">Metal-binding</keyword>
<keyword evidence="8" id="KW-0862">Zinc</keyword>
<dbReference type="GO" id="GO:0006508">
    <property type="term" value="P:proteolysis"/>
    <property type="evidence" value="ECO:0007669"/>
    <property type="project" value="UniProtKB-KW"/>
</dbReference>
<evidence type="ECO:0000256" key="12">
    <source>
        <dbReference type="SAM" id="MobiDB-lite"/>
    </source>
</evidence>
<keyword evidence="16" id="KW-1185">Reference proteome</keyword>
<keyword evidence="3" id="KW-1003">Cell membrane</keyword>
<evidence type="ECO:0000256" key="2">
    <source>
        <dbReference type="ARBA" id="ARBA00004651"/>
    </source>
</evidence>
<keyword evidence="7" id="KW-0378">Hydrolase</keyword>
<feature type="transmembrane region" description="Helical" evidence="13">
    <location>
        <begin position="589"/>
        <end position="610"/>
    </location>
</feature>
<dbReference type="GO" id="GO:0046872">
    <property type="term" value="F:metal ion binding"/>
    <property type="evidence" value="ECO:0007669"/>
    <property type="project" value="UniProtKB-KW"/>
</dbReference>
<feature type="domain" description="Peptidase M48" evidence="14">
    <location>
        <begin position="305"/>
        <end position="479"/>
    </location>
</feature>
<comment type="subcellular location">
    <subcellularLocation>
        <location evidence="2">Cell membrane</location>
        <topology evidence="2">Multi-pass membrane protein</topology>
    </subcellularLocation>
</comment>
<evidence type="ECO:0000256" key="6">
    <source>
        <dbReference type="ARBA" id="ARBA00022723"/>
    </source>
</evidence>
<dbReference type="PANTHER" id="PTHR43221">
    <property type="entry name" value="PROTEASE HTPX"/>
    <property type="match status" value="1"/>
</dbReference>
<evidence type="ECO:0000256" key="3">
    <source>
        <dbReference type="ARBA" id="ARBA00022475"/>
    </source>
</evidence>
<keyword evidence="9 13" id="KW-1133">Transmembrane helix</keyword>
<dbReference type="PANTHER" id="PTHR43221:SF1">
    <property type="entry name" value="PROTEASE HTPX"/>
    <property type="match status" value="1"/>
</dbReference>
<dbReference type="Pfam" id="PF01435">
    <property type="entry name" value="Peptidase_M48"/>
    <property type="match status" value="1"/>
</dbReference>
<keyword evidence="4" id="KW-0645">Protease</keyword>
<evidence type="ECO:0000313" key="16">
    <source>
        <dbReference type="Proteomes" id="UP000606044"/>
    </source>
</evidence>
<feature type="region of interest" description="Disordered" evidence="12">
    <location>
        <begin position="448"/>
        <end position="471"/>
    </location>
</feature>
<evidence type="ECO:0000256" key="11">
    <source>
        <dbReference type="ARBA" id="ARBA00023136"/>
    </source>
</evidence>
<name>A0A917F7V8_9HYPH</name>
<evidence type="ECO:0000256" key="8">
    <source>
        <dbReference type="ARBA" id="ARBA00022833"/>
    </source>
</evidence>
<sequence length="722" mass="76604">MEDQSIQKPAARVRAVLILLAVTLLLPIVLAGVGLWERERVAASLADAVAQRERMAGMLAQMQAQQKPGGGFDMTLRFRRGDQTYVGALAIAEARKTLDYLDENVQLHQVRTYLPPVTIVSAGVLILLSALVMATAFLLGRAGRASRDALVSGFNFSRAMLRPALLLQVLLASAAIIAIIAFEALGFLRWGLSSANGAKLFGAGVVIIAIAAWTAFKAVVGLRRAVQLFEPDPMPITGHAVTRAEAPGLWGLVDDLAGRLGALKPDNVVVGIDGGFFVSSGDKVLRPDGTQISGNTLYLPLPYLALLRADEVATIIGHELGHFSGGDTQYSLRFVPLYAGVTRSLEAVATAGMGGDGRMSPLVYPAFQLGVFVLNQFDGAVLHWSRKREFEADAAGARVTSNDAGARALLRTLAVGPRITEVLQAAYDDPKGTPPDLVAVTVEHVTARGADDPTPHLGQRQPHPTDTHPPTAQRIAALGREVTPAAIAEATAPPAPDALARLAAYFAAPEALARTATARFLGTLRQDLDAHRDALQAVADEVRVEPLPLYENSRVGAIFLFVFGGLFIAAGLSLAIVGQVPGTSASQTLLIAALGAGLGLIFALAGIPLLMRGKKPFLILERDALVHPGLDRPIPWAEMSGLGYQNDKGNLVILVEIAPDAPFPAKVKGARRIKLNAKKRLITIRAIPPRVLKLQGAVDVIDSYARAAQARRVLAEDHRLSA</sequence>
<gene>
    <name evidence="15" type="ORF">GCM10007301_12150</name>
</gene>
<dbReference type="GO" id="GO:0004222">
    <property type="term" value="F:metalloendopeptidase activity"/>
    <property type="evidence" value="ECO:0007669"/>
    <property type="project" value="InterPro"/>
</dbReference>
<evidence type="ECO:0000256" key="10">
    <source>
        <dbReference type="ARBA" id="ARBA00023049"/>
    </source>
</evidence>
<feature type="transmembrane region" description="Helical" evidence="13">
    <location>
        <begin position="555"/>
        <end position="577"/>
    </location>
</feature>
<keyword evidence="10" id="KW-0482">Metalloprotease</keyword>
<dbReference type="InterPro" id="IPR001915">
    <property type="entry name" value="Peptidase_M48"/>
</dbReference>
<reference evidence="15" key="1">
    <citation type="journal article" date="2014" name="Int. J. Syst. Evol. Microbiol.">
        <title>Complete genome sequence of Corynebacterium casei LMG S-19264T (=DSM 44701T), isolated from a smear-ripened cheese.</title>
        <authorList>
            <consortium name="US DOE Joint Genome Institute (JGI-PGF)"/>
            <person name="Walter F."/>
            <person name="Albersmeier A."/>
            <person name="Kalinowski J."/>
            <person name="Ruckert C."/>
        </authorList>
    </citation>
    <scope>NUCLEOTIDE SEQUENCE</scope>
    <source>
        <strain evidence="15">CCM 7897</strain>
    </source>
</reference>
<evidence type="ECO:0000256" key="5">
    <source>
        <dbReference type="ARBA" id="ARBA00022692"/>
    </source>
</evidence>
<dbReference type="InterPro" id="IPR050083">
    <property type="entry name" value="HtpX_protease"/>
</dbReference>
<evidence type="ECO:0000256" key="1">
    <source>
        <dbReference type="ARBA" id="ARBA00001947"/>
    </source>
</evidence>
<dbReference type="Proteomes" id="UP000606044">
    <property type="component" value="Unassembled WGS sequence"/>
</dbReference>
<comment type="cofactor">
    <cofactor evidence="1">
        <name>Zn(2+)</name>
        <dbReference type="ChEBI" id="CHEBI:29105"/>
    </cofactor>
</comment>
<evidence type="ECO:0000259" key="14">
    <source>
        <dbReference type="Pfam" id="PF01435"/>
    </source>
</evidence>
<evidence type="ECO:0000256" key="13">
    <source>
        <dbReference type="SAM" id="Phobius"/>
    </source>
</evidence>
<evidence type="ECO:0000313" key="15">
    <source>
        <dbReference type="EMBL" id="GGF54209.1"/>
    </source>
</evidence>
<feature type="transmembrane region" description="Helical" evidence="13">
    <location>
        <begin position="165"/>
        <end position="188"/>
    </location>
</feature>
<dbReference type="GO" id="GO:0005886">
    <property type="term" value="C:plasma membrane"/>
    <property type="evidence" value="ECO:0007669"/>
    <property type="project" value="UniProtKB-SubCell"/>
</dbReference>
<evidence type="ECO:0000256" key="4">
    <source>
        <dbReference type="ARBA" id="ARBA00022670"/>
    </source>
</evidence>
<feature type="transmembrane region" description="Helical" evidence="13">
    <location>
        <begin position="200"/>
        <end position="220"/>
    </location>
</feature>
<proteinExistence type="predicted"/>
<evidence type="ECO:0000256" key="9">
    <source>
        <dbReference type="ARBA" id="ARBA00022989"/>
    </source>
</evidence>
<keyword evidence="5 13" id="KW-0812">Transmembrane</keyword>
<dbReference type="RefSeq" id="WP_188576310.1">
    <property type="nucleotide sequence ID" value="NZ_BMCT01000001.1"/>
</dbReference>
<accession>A0A917F7V8</accession>
<reference evidence="15" key="2">
    <citation type="submission" date="2020-09" db="EMBL/GenBank/DDBJ databases">
        <authorList>
            <person name="Sun Q."/>
            <person name="Sedlacek I."/>
        </authorList>
    </citation>
    <scope>NUCLEOTIDE SEQUENCE</scope>
    <source>
        <strain evidence="15">CCM 7897</strain>
    </source>
</reference>
<evidence type="ECO:0000256" key="7">
    <source>
        <dbReference type="ARBA" id="ARBA00022801"/>
    </source>
</evidence>
<dbReference type="EMBL" id="BMCT01000001">
    <property type="protein sequence ID" value="GGF54209.1"/>
    <property type="molecule type" value="Genomic_DNA"/>
</dbReference>
<feature type="transmembrane region" description="Helical" evidence="13">
    <location>
        <begin position="117"/>
        <end position="139"/>
    </location>
</feature>
<comment type="caution">
    <text evidence="15">The sequence shown here is derived from an EMBL/GenBank/DDBJ whole genome shotgun (WGS) entry which is preliminary data.</text>
</comment>
<keyword evidence="11 13" id="KW-0472">Membrane</keyword>
<protein>
    <submittedName>
        <fullName evidence="15">Peptidase M48</fullName>
    </submittedName>
</protein>
<dbReference type="AlphaFoldDB" id="A0A917F7V8"/>
<organism evidence="15 16">
    <name type="scientific">Azorhizobium oxalatiphilum</name>
    <dbReference type="NCBI Taxonomy" id="980631"/>
    <lineage>
        <taxon>Bacteria</taxon>
        <taxon>Pseudomonadati</taxon>
        <taxon>Pseudomonadota</taxon>
        <taxon>Alphaproteobacteria</taxon>
        <taxon>Hyphomicrobiales</taxon>
        <taxon>Xanthobacteraceae</taxon>
        <taxon>Azorhizobium</taxon>
    </lineage>
</organism>
<dbReference type="CDD" id="cd07328">
    <property type="entry name" value="M48_Ste24p_like"/>
    <property type="match status" value="1"/>
</dbReference>